<name>A0A182PIL4_9DIPT</name>
<evidence type="ECO:0000256" key="3">
    <source>
        <dbReference type="SAM" id="SignalP"/>
    </source>
</evidence>
<evidence type="ECO:0000313" key="5">
    <source>
        <dbReference type="EnsemblMetazoa" id="AEPI006776-PA"/>
    </source>
</evidence>
<keyword evidence="1" id="KW-1015">Disulfide bond</keyword>
<dbReference type="InterPro" id="IPR035914">
    <property type="entry name" value="Sperma_CUB_dom_sf"/>
</dbReference>
<dbReference type="PROSITE" id="PS51257">
    <property type="entry name" value="PROKAR_LIPOPROTEIN"/>
    <property type="match status" value="1"/>
</dbReference>
<feature type="signal peptide" evidence="3">
    <location>
        <begin position="1"/>
        <end position="21"/>
    </location>
</feature>
<evidence type="ECO:0000259" key="4">
    <source>
        <dbReference type="PROSITE" id="PS01180"/>
    </source>
</evidence>
<evidence type="ECO:0000256" key="2">
    <source>
        <dbReference type="PROSITE-ProRule" id="PRU00059"/>
    </source>
</evidence>
<dbReference type="VEuPathDB" id="VectorBase:AEPI006776"/>
<sequence>MKWWSVILSLSVLHLSCGCFAYHLESNGTVAAEQNELDGVHSGQRSGRFFPFYTIGRIANVPCTSPSGLSGTCLIAGECRDNGGLASGSCSSRTNQAVCCVYTQSCGGSTTLNSTYFTNAGFPGPYNGGGTCTFTVTPSSGICQLRMDFRTLTLSQPTGDGSCTTDRLTIVGGSPAVVPICGENTGQHLYINFAGSSPISLRIATNGDVSFNRLWNIELSQISCASAERAPVGCLQYYTDESGEISSLNYGAGENPALNTVGARGSRQLANTNYGICIRPAAARCSITYSLPPNDRYAFTLSGDAIVMDPTLLGTAMLSASGALCQNDFVVIPNPTGLTSDRFCGLGFPGITSSARPFVLYTVTNGNETPDVANRGFRLLYSQNACSAA</sequence>
<dbReference type="SUPFAM" id="SSF49854">
    <property type="entry name" value="Spermadhesin, CUB domain"/>
    <property type="match status" value="2"/>
</dbReference>
<evidence type="ECO:0000256" key="1">
    <source>
        <dbReference type="ARBA" id="ARBA00023157"/>
    </source>
</evidence>
<organism evidence="5 6">
    <name type="scientific">Anopheles epiroticus</name>
    <dbReference type="NCBI Taxonomy" id="199890"/>
    <lineage>
        <taxon>Eukaryota</taxon>
        <taxon>Metazoa</taxon>
        <taxon>Ecdysozoa</taxon>
        <taxon>Arthropoda</taxon>
        <taxon>Hexapoda</taxon>
        <taxon>Insecta</taxon>
        <taxon>Pterygota</taxon>
        <taxon>Neoptera</taxon>
        <taxon>Endopterygota</taxon>
        <taxon>Diptera</taxon>
        <taxon>Nematocera</taxon>
        <taxon>Culicoidea</taxon>
        <taxon>Culicidae</taxon>
        <taxon>Anophelinae</taxon>
        <taxon>Anopheles</taxon>
    </lineage>
</organism>
<dbReference type="AlphaFoldDB" id="A0A182PIL4"/>
<feature type="chain" id="PRO_5008131496" description="CUB domain-containing protein" evidence="3">
    <location>
        <begin position="22"/>
        <end position="389"/>
    </location>
</feature>
<dbReference type="InterPro" id="IPR000859">
    <property type="entry name" value="CUB_dom"/>
</dbReference>
<comment type="caution">
    <text evidence="2">Lacks conserved residue(s) required for the propagation of feature annotation.</text>
</comment>
<dbReference type="Gene3D" id="2.60.120.290">
    <property type="entry name" value="Spermadhesin, CUB domain"/>
    <property type="match status" value="2"/>
</dbReference>
<evidence type="ECO:0000313" key="6">
    <source>
        <dbReference type="Proteomes" id="UP000075885"/>
    </source>
</evidence>
<proteinExistence type="predicted"/>
<accession>A0A182PIL4</accession>
<keyword evidence="3" id="KW-0732">Signal</keyword>
<keyword evidence="6" id="KW-1185">Reference proteome</keyword>
<dbReference type="Proteomes" id="UP000075885">
    <property type="component" value="Unassembled WGS sequence"/>
</dbReference>
<dbReference type="Pfam" id="PF26080">
    <property type="entry name" value="CUB_animal"/>
    <property type="match status" value="1"/>
</dbReference>
<dbReference type="InterPro" id="IPR058698">
    <property type="entry name" value="CUB_metazoa"/>
</dbReference>
<dbReference type="Pfam" id="PF00431">
    <property type="entry name" value="CUB"/>
    <property type="match status" value="1"/>
</dbReference>
<dbReference type="STRING" id="199890.A0A182PIL4"/>
<dbReference type="PANTHER" id="PTHR33236:SF5">
    <property type="entry name" value="CUB DOMAIN-CONTAINING PROTEIN"/>
    <property type="match status" value="1"/>
</dbReference>
<reference evidence="5" key="2">
    <citation type="submission" date="2020-05" db="UniProtKB">
        <authorList>
            <consortium name="EnsemblMetazoa"/>
        </authorList>
    </citation>
    <scope>IDENTIFICATION</scope>
    <source>
        <strain evidence="5">Epiroticus2</strain>
    </source>
</reference>
<dbReference type="PANTHER" id="PTHR33236">
    <property type="entry name" value="INTRAFLAGELLAR TRANSPORT PROTEIN 122 FAMILY PROTEIN-RELATED"/>
    <property type="match status" value="1"/>
</dbReference>
<dbReference type="PROSITE" id="PS01180">
    <property type="entry name" value="CUB"/>
    <property type="match status" value="2"/>
</dbReference>
<feature type="domain" description="CUB" evidence="4">
    <location>
        <begin position="234"/>
        <end position="384"/>
    </location>
</feature>
<protein>
    <recommendedName>
        <fullName evidence="4">CUB domain-containing protein</fullName>
    </recommendedName>
</protein>
<dbReference type="EnsemblMetazoa" id="AEPI006776-RA">
    <property type="protein sequence ID" value="AEPI006776-PA"/>
    <property type="gene ID" value="AEPI006776"/>
</dbReference>
<reference evidence="6" key="1">
    <citation type="submission" date="2013-03" db="EMBL/GenBank/DDBJ databases">
        <title>The Genome Sequence of Anopheles epiroticus epiroticus2.</title>
        <authorList>
            <consortium name="The Broad Institute Genomics Platform"/>
            <person name="Neafsey D.E."/>
            <person name="Howell P."/>
            <person name="Walker B."/>
            <person name="Young S.K."/>
            <person name="Zeng Q."/>
            <person name="Gargeya S."/>
            <person name="Fitzgerald M."/>
            <person name="Haas B."/>
            <person name="Abouelleil A."/>
            <person name="Allen A.W."/>
            <person name="Alvarado L."/>
            <person name="Arachchi H.M."/>
            <person name="Berlin A.M."/>
            <person name="Chapman S.B."/>
            <person name="Gainer-Dewar J."/>
            <person name="Goldberg J."/>
            <person name="Griggs A."/>
            <person name="Gujja S."/>
            <person name="Hansen M."/>
            <person name="Howarth C."/>
            <person name="Imamovic A."/>
            <person name="Ireland A."/>
            <person name="Larimer J."/>
            <person name="McCowan C."/>
            <person name="Murphy C."/>
            <person name="Pearson M."/>
            <person name="Poon T.W."/>
            <person name="Priest M."/>
            <person name="Roberts A."/>
            <person name="Saif S."/>
            <person name="Shea T."/>
            <person name="Sisk P."/>
            <person name="Sykes S."/>
            <person name="Wortman J."/>
            <person name="Nusbaum C."/>
            <person name="Birren B."/>
        </authorList>
    </citation>
    <scope>NUCLEOTIDE SEQUENCE [LARGE SCALE GENOMIC DNA]</scope>
    <source>
        <strain evidence="6">Epiroticus2</strain>
    </source>
</reference>
<feature type="domain" description="CUB" evidence="4">
    <location>
        <begin position="106"/>
        <end position="222"/>
    </location>
</feature>